<dbReference type="EMBL" id="JAINWA010000003">
    <property type="protein sequence ID" value="MCD1655266.1"/>
    <property type="molecule type" value="Genomic_DNA"/>
</dbReference>
<feature type="region of interest" description="Disordered" evidence="1">
    <location>
        <begin position="357"/>
        <end position="379"/>
    </location>
</feature>
<feature type="domain" description="Peptidase C14 caspase" evidence="3">
    <location>
        <begin position="35"/>
        <end position="255"/>
    </location>
</feature>
<keyword evidence="2" id="KW-0732">Signal</keyword>
<feature type="signal peptide" evidence="2">
    <location>
        <begin position="1"/>
        <end position="18"/>
    </location>
</feature>
<feature type="chain" id="PRO_5042077547" evidence="2">
    <location>
        <begin position="19"/>
        <end position="798"/>
    </location>
</feature>
<reference evidence="4" key="1">
    <citation type="submission" date="2021-08" db="EMBL/GenBank/DDBJ databases">
        <title>Comparative analyses of Brucepasteria parasyntrophica and Teretinema zuelzerae.</title>
        <authorList>
            <person name="Song Y."/>
            <person name="Brune A."/>
        </authorList>
    </citation>
    <scope>NUCLEOTIDE SEQUENCE</scope>
    <source>
        <strain evidence="4">DSM 1903</strain>
    </source>
</reference>
<dbReference type="InterPro" id="IPR011600">
    <property type="entry name" value="Pept_C14_caspase"/>
</dbReference>
<name>A0AAE3EK11_9SPIR</name>
<feature type="region of interest" description="Disordered" evidence="1">
    <location>
        <begin position="394"/>
        <end position="421"/>
    </location>
</feature>
<organism evidence="4 5">
    <name type="scientific">Teretinema zuelzerae</name>
    <dbReference type="NCBI Taxonomy" id="156"/>
    <lineage>
        <taxon>Bacteria</taxon>
        <taxon>Pseudomonadati</taxon>
        <taxon>Spirochaetota</taxon>
        <taxon>Spirochaetia</taxon>
        <taxon>Spirochaetales</taxon>
        <taxon>Treponemataceae</taxon>
        <taxon>Teretinema</taxon>
    </lineage>
</organism>
<proteinExistence type="predicted"/>
<dbReference type="Gene3D" id="3.40.50.1460">
    <property type="match status" value="1"/>
</dbReference>
<protein>
    <submittedName>
        <fullName evidence="4">Caspase family protein</fullName>
    </submittedName>
</protein>
<dbReference type="Proteomes" id="UP001198163">
    <property type="component" value="Unassembled WGS sequence"/>
</dbReference>
<evidence type="ECO:0000256" key="2">
    <source>
        <dbReference type="SAM" id="SignalP"/>
    </source>
</evidence>
<dbReference type="GO" id="GO:0006508">
    <property type="term" value="P:proteolysis"/>
    <property type="evidence" value="ECO:0007669"/>
    <property type="project" value="InterPro"/>
</dbReference>
<feature type="compositionally biased region" description="Acidic residues" evidence="1">
    <location>
        <begin position="366"/>
        <end position="379"/>
    </location>
</feature>
<dbReference type="RefSeq" id="WP_230756193.1">
    <property type="nucleotide sequence ID" value="NZ_JAINWA010000003.1"/>
</dbReference>
<evidence type="ECO:0000313" key="4">
    <source>
        <dbReference type="EMBL" id="MCD1655266.1"/>
    </source>
</evidence>
<keyword evidence="5" id="KW-1185">Reference proteome</keyword>
<accession>A0AAE3EK11</accession>
<evidence type="ECO:0000259" key="3">
    <source>
        <dbReference type="Pfam" id="PF00656"/>
    </source>
</evidence>
<dbReference type="GO" id="GO:0004197">
    <property type="term" value="F:cysteine-type endopeptidase activity"/>
    <property type="evidence" value="ECO:0007669"/>
    <property type="project" value="InterPro"/>
</dbReference>
<evidence type="ECO:0000313" key="5">
    <source>
        <dbReference type="Proteomes" id="UP001198163"/>
    </source>
</evidence>
<sequence length="798" mass="85596">MKTPYLALALSAAALLTAAQEGFCQTTEKSPIDRYALYVASNNGGPGREVLRYAGSDAEKVAQTLSEIGGVPAAKSILLIDPARSDVDLAFESIAADISRNKGKARRSEFIFYYSGHSDEAALLLGTETYGYGELKASLGTVPSDVHVVMLDSCYSGNFVRTKGGSRQKPFLMDDSTIVQGHAYLSSSSEYEASQESDKLQASYFTHALVSGLRGAADSSGDRRVSLNELYHYAFNETLAKTESSTIGPQHPSYNITLVGSGDLVMTDISDAESMIHIPADQEGAYFFRNSGGILVSEINKMKGTEVALALPSGYYQVSLVTPLAASQGSIRLERGQKISLDPSHFSSVIRSQGRARGMTVQPLSGEEEEYDPYGEFDPNNEADLAAVREYARARAEEADHASRQEQAENQAGAGLPGPGTRWEPISVSLFPGLEFPQNPGDYVNVAVSPFMLANRHINGVQAAGFMAMNDGSLQGVQAAGFMATATGVINGVQAAGFMCTADSDQTMNGMQASGFLNSVEGSLHGPQFAGFLNSISGDLKGFQAAGFMNSGEGFIDGGQAAGFLNSADKGFNGLQAAGFLNSAGEVSRGVQISGFINVANEIEGAQIGIVNIAKKNQGVALGLLNFIADGIMAASVYGDTNGMGWAQYQGGTKQFFTTFCLGTPVRWDRQWDWDFTVFGFGVGHRLFEFGNMSVDVEIFSKQVIDTKEWDSYGELVIETDEEAERFGWELAQMQIPSARITGNMHIADHLSCFASWNADVLIPGYNDKAFTYGKTGTLQEMNDNLAVYTSWSFGVRF</sequence>
<dbReference type="AlphaFoldDB" id="A0AAE3EK11"/>
<feature type="compositionally biased region" description="Basic and acidic residues" evidence="1">
    <location>
        <begin position="394"/>
        <end position="407"/>
    </location>
</feature>
<comment type="caution">
    <text evidence="4">The sequence shown here is derived from an EMBL/GenBank/DDBJ whole genome shotgun (WGS) entry which is preliminary data.</text>
</comment>
<dbReference type="Pfam" id="PF00656">
    <property type="entry name" value="Peptidase_C14"/>
    <property type="match status" value="1"/>
</dbReference>
<gene>
    <name evidence="4" type="ORF">K7J14_11240</name>
</gene>
<evidence type="ECO:0000256" key="1">
    <source>
        <dbReference type="SAM" id="MobiDB-lite"/>
    </source>
</evidence>